<evidence type="ECO:0000313" key="2">
    <source>
        <dbReference type="Proteomes" id="UP000813444"/>
    </source>
</evidence>
<dbReference type="AlphaFoldDB" id="A0A8K0WWR8"/>
<comment type="caution">
    <text evidence="1">The sequence shown here is derived from an EMBL/GenBank/DDBJ whole genome shotgun (WGS) entry which is preliminary data.</text>
</comment>
<dbReference type="PANTHER" id="PTHR39598:SF1">
    <property type="entry name" value="AUSTINOID BIOSYNTHESIS CLUSTERS PROTEIN F-RELATED"/>
    <property type="match status" value="1"/>
</dbReference>
<dbReference type="PANTHER" id="PTHR39598">
    <property type="entry name" value="AUSTINOL SYNTHESIS PROTEIN F-RELATED"/>
    <property type="match status" value="1"/>
</dbReference>
<dbReference type="InterPro" id="IPR050977">
    <property type="entry name" value="Fungal_Meroterpenoid_Isomerase"/>
</dbReference>
<organism evidence="1 2">
    <name type="scientific">Stachybotrys elegans</name>
    <dbReference type="NCBI Taxonomy" id="80388"/>
    <lineage>
        <taxon>Eukaryota</taxon>
        <taxon>Fungi</taxon>
        <taxon>Dikarya</taxon>
        <taxon>Ascomycota</taxon>
        <taxon>Pezizomycotina</taxon>
        <taxon>Sordariomycetes</taxon>
        <taxon>Hypocreomycetidae</taxon>
        <taxon>Hypocreales</taxon>
        <taxon>Stachybotryaceae</taxon>
        <taxon>Stachybotrys</taxon>
    </lineage>
</organism>
<name>A0A8K0WWR8_9HYPO</name>
<dbReference type="OrthoDB" id="3758478at2759"/>
<dbReference type="EMBL" id="JAGPNK010000002">
    <property type="protein sequence ID" value="KAH7326149.1"/>
    <property type="molecule type" value="Genomic_DNA"/>
</dbReference>
<accession>A0A8K0WWR8</accession>
<dbReference type="Proteomes" id="UP000813444">
    <property type="component" value="Unassembled WGS sequence"/>
</dbReference>
<protein>
    <submittedName>
        <fullName evidence="1">Uncharacterized protein</fullName>
    </submittedName>
</protein>
<proteinExistence type="predicted"/>
<gene>
    <name evidence="1" type="ORF">B0I35DRAFT_474834</name>
</gene>
<keyword evidence="2" id="KW-1185">Reference proteome</keyword>
<evidence type="ECO:0000313" key="1">
    <source>
        <dbReference type="EMBL" id="KAH7326149.1"/>
    </source>
</evidence>
<sequence length="147" mass="16210">MACLRTVLANTALSFVANLNNYTGPEVFLNGRTPDALHTVLPRTAAFGGPPELPNEAVVGLLRGLVPGLRDWSLNMTDSPPMFIDEEQRMVSMHAFGQGMTDLGPYSNEYQFILITTEDGTLIERSWEIVDSLLVVDFVQGNSTEHR</sequence>
<reference evidence="1" key="1">
    <citation type="journal article" date="2021" name="Nat. Commun.">
        <title>Genetic determinants of endophytism in the Arabidopsis root mycobiome.</title>
        <authorList>
            <person name="Mesny F."/>
            <person name="Miyauchi S."/>
            <person name="Thiergart T."/>
            <person name="Pickel B."/>
            <person name="Atanasova L."/>
            <person name="Karlsson M."/>
            <person name="Huettel B."/>
            <person name="Barry K.W."/>
            <person name="Haridas S."/>
            <person name="Chen C."/>
            <person name="Bauer D."/>
            <person name="Andreopoulos W."/>
            <person name="Pangilinan J."/>
            <person name="LaButti K."/>
            <person name="Riley R."/>
            <person name="Lipzen A."/>
            <person name="Clum A."/>
            <person name="Drula E."/>
            <person name="Henrissat B."/>
            <person name="Kohler A."/>
            <person name="Grigoriev I.V."/>
            <person name="Martin F.M."/>
            <person name="Hacquard S."/>
        </authorList>
    </citation>
    <scope>NUCLEOTIDE SEQUENCE</scope>
    <source>
        <strain evidence="1">MPI-CAGE-CH-0235</strain>
    </source>
</reference>